<accession>A0ABD4SAY4</accession>
<name>A0ABD4SAY4_9LACO</name>
<protein>
    <submittedName>
        <fullName evidence="1">Uncharacterized protein</fullName>
    </submittedName>
</protein>
<dbReference type="EMBL" id="JAJNUD010000005">
    <property type="protein sequence ID" value="MCD5517649.1"/>
    <property type="molecule type" value="Genomic_DNA"/>
</dbReference>
<dbReference type="Proteomes" id="UP001320314">
    <property type="component" value="Unassembled WGS sequence"/>
</dbReference>
<sequence length="59" mass="6801">MQVSALPISTTSPTVTPLSSSFWRAFAFFFYDKANLFTPELGTFFRVIYVEHDFDLVED</sequence>
<gene>
    <name evidence="1" type="ORF">LOB39_03535</name>
</gene>
<evidence type="ECO:0000313" key="2">
    <source>
        <dbReference type="Proteomes" id="UP001320314"/>
    </source>
</evidence>
<dbReference type="AlphaFoldDB" id="A0ABD4SAY4"/>
<reference evidence="1 2" key="1">
    <citation type="submission" date="2021-12" db="EMBL/GenBank/DDBJ databases">
        <title>Antimicrobial susceptibility of Lactobacillus delbrueckii subsp. lactis obtained from milk products and other habitats.</title>
        <authorList>
            <person name="Shani N."/>
        </authorList>
    </citation>
    <scope>NUCLEOTIDE SEQUENCE [LARGE SCALE GENOMIC DNA]</scope>
    <source>
        <strain evidence="1 2">CIRM BIA 266</strain>
    </source>
</reference>
<organism evidence="1 2">
    <name type="scientific">Lactobacillus delbrueckii subsp. allosunkii</name>
    <dbReference type="NCBI Taxonomy" id="1050107"/>
    <lineage>
        <taxon>Bacteria</taxon>
        <taxon>Bacillati</taxon>
        <taxon>Bacillota</taxon>
        <taxon>Bacilli</taxon>
        <taxon>Lactobacillales</taxon>
        <taxon>Lactobacillaceae</taxon>
        <taxon>Lactobacillus</taxon>
    </lineage>
</organism>
<dbReference type="RefSeq" id="WP_231523335.1">
    <property type="nucleotide sequence ID" value="NZ_JAJNUD010000005.1"/>
</dbReference>
<evidence type="ECO:0000313" key="1">
    <source>
        <dbReference type="EMBL" id="MCD5517649.1"/>
    </source>
</evidence>
<proteinExistence type="predicted"/>
<comment type="caution">
    <text evidence="1">The sequence shown here is derived from an EMBL/GenBank/DDBJ whole genome shotgun (WGS) entry which is preliminary data.</text>
</comment>